<dbReference type="GeneID" id="81588038"/>
<proteinExistence type="predicted"/>
<gene>
    <name evidence="2" type="ORF">N7537_006739</name>
</gene>
<dbReference type="EMBL" id="JAQJAE010000003">
    <property type="protein sequence ID" value="KAJ5603783.1"/>
    <property type="molecule type" value="Genomic_DNA"/>
</dbReference>
<accession>A0AAD6E8D9</accession>
<name>A0AAD6E8D9_9EURO</name>
<sequence>MPEAELIRKVPAASEIARKIIKALEKGHTYITVDFQSSLLLNNMRGPSPRHWSLYDFILGLIAVVGWWWARLDFDRRIRRYGHAKGYSRQ</sequence>
<keyword evidence="1" id="KW-0472">Membrane</keyword>
<comment type="caution">
    <text evidence="2">The sequence shown here is derived from an EMBL/GenBank/DDBJ whole genome shotgun (WGS) entry which is preliminary data.</text>
</comment>
<feature type="transmembrane region" description="Helical" evidence="1">
    <location>
        <begin position="52"/>
        <end position="70"/>
    </location>
</feature>
<organism evidence="2 3">
    <name type="scientific">Penicillium hordei</name>
    <dbReference type="NCBI Taxonomy" id="40994"/>
    <lineage>
        <taxon>Eukaryota</taxon>
        <taxon>Fungi</taxon>
        <taxon>Dikarya</taxon>
        <taxon>Ascomycota</taxon>
        <taxon>Pezizomycotina</taxon>
        <taxon>Eurotiomycetes</taxon>
        <taxon>Eurotiomycetidae</taxon>
        <taxon>Eurotiales</taxon>
        <taxon>Aspergillaceae</taxon>
        <taxon>Penicillium</taxon>
    </lineage>
</organism>
<keyword evidence="3" id="KW-1185">Reference proteome</keyword>
<evidence type="ECO:0000256" key="1">
    <source>
        <dbReference type="SAM" id="Phobius"/>
    </source>
</evidence>
<dbReference type="RefSeq" id="XP_056753581.1">
    <property type="nucleotide sequence ID" value="XM_056897796.1"/>
</dbReference>
<evidence type="ECO:0000313" key="2">
    <source>
        <dbReference type="EMBL" id="KAJ5603783.1"/>
    </source>
</evidence>
<dbReference type="Proteomes" id="UP001213799">
    <property type="component" value="Unassembled WGS sequence"/>
</dbReference>
<keyword evidence="1" id="KW-0812">Transmembrane</keyword>
<protein>
    <submittedName>
        <fullName evidence="2">Short-chain dehydrogenase</fullName>
    </submittedName>
</protein>
<evidence type="ECO:0000313" key="3">
    <source>
        <dbReference type="Proteomes" id="UP001213799"/>
    </source>
</evidence>
<dbReference type="AlphaFoldDB" id="A0AAD6E8D9"/>
<reference evidence="2" key="1">
    <citation type="journal article" date="2023" name="IMA Fungus">
        <title>Comparative genomic study of the Penicillium genus elucidates a diverse pangenome and 15 lateral gene transfer events.</title>
        <authorList>
            <person name="Petersen C."/>
            <person name="Sorensen T."/>
            <person name="Nielsen M.R."/>
            <person name="Sondergaard T.E."/>
            <person name="Sorensen J.L."/>
            <person name="Fitzpatrick D.A."/>
            <person name="Frisvad J.C."/>
            <person name="Nielsen K.L."/>
        </authorList>
    </citation>
    <scope>NUCLEOTIDE SEQUENCE</scope>
    <source>
        <strain evidence="2">IBT 12815</strain>
    </source>
</reference>
<keyword evidence="1" id="KW-1133">Transmembrane helix</keyword>
<reference evidence="2" key="2">
    <citation type="submission" date="2023-01" db="EMBL/GenBank/DDBJ databases">
        <authorList>
            <person name="Petersen C."/>
        </authorList>
    </citation>
    <scope>NUCLEOTIDE SEQUENCE</scope>
    <source>
        <strain evidence="2">IBT 12815</strain>
    </source>
</reference>